<keyword evidence="2" id="KW-1185">Reference proteome</keyword>
<dbReference type="Gene3D" id="2.60.40.4150">
    <property type="entry name" value="Type VI secretion system, lipoprotein SciN"/>
    <property type="match status" value="1"/>
</dbReference>
<dbReference type="Pfam" id="PF12790">
    <property type="entry name" value="T6SS-SciN"/>
    <property type="match status" value="1"/>
</dbReference>
<organism evidence="1 2">
    <name type="scientific">Enterobacillus tribolii</name>
    <dbReference type="NCBI Taxonomy" id="1487935"/>
    <lineage>
        <taxon>Bacteria</taxon>
        <taxon>Pseudomonadati</taxon>
        <taxon>Pseudomonadota</taxon>
        <taxon>Gammaproteobacteria</taxon>
        <taxon>Enterobacterales</taxon>
        <taxon>Hafniaceae</taxon>
        <taxon>Enterobacillus</taxon>
    </lineage>
</organism>
<evidence type="ECO:0000313" key="1">
    <source>
        <dbReference type="EMBL" id="RDK96058.1"/>
    </source>
</evidence>
<dbReference type="Proteomes" id="UP000254848">
    <property type="component" value="Unassembled WGS sequence"/>
</dbReference>
<dbReference type="PROSITE" id="PS51257">
    <property type="entry name" value="PROKAR_LIPOPROTEIN"/>
    <property type="match status" value="1"/>
</dbReference>
<dbReference type="InterPro" id="IPR017734">
    <property type="entry name" value="T6SS_SciN"/>
</dbReference>
<protein>
    <submittedName>
        <fullName evidence="1">Type VI secretion system protein VasD</fullName>
    </submittedName>
</protein>
<dbReference type="AlphaFoldDB" id="A0A370R2A4"/>
<gene>
    <name evidence="1" type="ORF">C8D90_102545</name>
</gene>
<evidence type="ECO:0000313" key="2">
    <source>
        <dbReference type="Proteomes" id="UP000254848"/>
    </source>
</evidence>
<dbReference type="InterPro" id="IPR038706">
    <property type="entry name" value="Type_VI_SciN-like_sf"/>
</dbReference>
<dbReference type="PANTHER" id="PTHR37625">
    <property type="entry name" value="OUTER MEMBRANE LIPOPROTEIN-RELATED"/>
    <property type="match status" value="1"/>
</dbReference>
<reference evidence="1 2" key="1">
    <citation type="submission" date="2018-07" db="EMBL/GenBank/DDBJ databases">
        <title>Genomic Encyclopedia of Type Strains, Phase IV (KMG-IV): sequencing the most valuable type-strain genomes for metagenomic binning, comparative biology and taxonomic classification.</title>
        <authorList>
            <person name="Goeker M."/>
        </authorList>
    </citation>
    <scope>NUCLEOTIDE SEQUENCE [LARGE SCALE GENOMIC DNA]</scope>
    <source>
        <strain evidence="1 2">DSM 103736</strain>
    </source>
</reference>
<sequence>MLHANKYKNMNGRGRTLRCFLVVFIAVLLVACSRGKSEPKKAVKAEKADAVQMTLAAEKDINPNERGNPAPLNVFVYGIKSVDAFENSDYFTITEGNSAQMQTAASKIYEAILQPGESRVIMINPGSDVKAFGIIGAYRNISHVVWNQVWEIPDKPKLTWWQWLIGSEPDPVEVNVGLRKTSITINKMD</sequence>
<dbReference type="NCBIfam" id="TIGR03352">
    <property type="entry name" value="VI_chp_3"/>
    <property type="match status" value="1"/>
</dbReference>
<proteinExistence type="predicted"/>
<dbReference type="EMBL" id="QRAP01000002">
    <property type="protein sequence ID" value="RDK96058.1"/>
    <property type="molecule type" value="Genomic_DNA"/>
</dbReference>
<accession>A0A370R2A4</accession>
<name>A0A370R2A4_9GAMM</name>
<comment type="caution">
    <text evidence="1">The sequence shown here is derived from an EMBL/GenBank/DDBJ whole genome shotgun (WGS) entry which is preliminary data.</text>
</comment>
<dbReference type="PANTHER" id="PTHR37625:SF4">
    <property type="entry name" value="OUTER MEMBRANE LIPOPROTEIN"/>
    <property type="match status" value="1"/>
</dbReference>
<dbReference type="OrthoDB" id="5471061at2"/>